<dbReference type="KEGG" id="ppec:H9W90_10175"/>
<dbReference type="EMBL" id="CP060695">
    <property type="protein sequence ID" value="QNM84562.1"/>
    <property type="molecule type" value="Genomic_DNA"/>
</dbReference>
<gene>
    <name evidence="1" type="ORF">H9W90_10175</name>
</gene>
<evidence type="ECO:0000313" key="2">
    <source>
        <dbReference type="Proteomes" id="UP000515808"/>
    </source>
</evidence>
<proteinExistence type="predicted"/>
<name>A0A7G9L7G3_9FLAO</name>
<protein>
    <submittedName>
        <fullName evidence="1">Uncharacterized protein</fullName>
    </submittedName>
</protein>
<dbReference type="Proteomes" id="UP000515808">
    <property type="component" value="Chromosome"/>
</dbReference>
<organism evidence="1 2">
    <name type="scientific">Polaribacter pectinis</name>
    <dbReference type="NCBI Taxonomy" id="2738844"/>
    <lineage>
        <taxon>Bacteria</taxon>
        <taxon>Pseudomonadati</taxon>
        <taxon>Bacteroidota</taxon>
        <taxon>Flavobacteriia</taxon>
        <taxon>Flavobacteriales</taxon>
        <taxon>Flavobacteriaceae</taxon>
    </lineage>
</organism>
<evidence type="ECO:0000313" key="1">
    <source>
        <dbReference type="EMBL" id="QNM84562.1"/>
    </source>
</evidence>
<dbReference type="AlphaFoldDB" id="A0A7G9L7G3"/>
<sequence length="105" mass="11970">MFGCKPFKSNKPPITKNQTFEIDFNQKNVFAGFVFATNLNDDDLKYSIISQNTNKAVLHINEENDNLFLVDYYPKENKKIDPVIAIVEISDGKETAISIIKIVQN</sequence>
<reference evidence="1 2" key="1">
    <citation type="submission" date="2020-08" db="EMBL/GenBank/DDBJ databases">
        <title>Polaribacter sp. L12M9 isolated from gut of the Korean scallop.</title>
        <authorList>
            <person name="Jeong Y.S."/>
        </authorList>
    </citation>
    <scope>NUCLEOTIDE SEQUENCE [LARGE SCALE GENOMIC DNA]</scope>
    <source>
        <strain evidence="1 2">L12M9</strain>
    </source>
</reference>
<dbReference type="RefSeq" id="WP_187481492.1">
    <property type="nucleotide sequence ID" value="NZ_CP060695.1"/>
</dbReference>
<accession>A0A7G9L7G3</accession>
<keyword evidence="2" id="KW-1185">Reference proteome</keyword>